<evidence type="ECO:0000256" key="7">
    <source>
        <dbReference type="ARBA" id="ARBA00022967"/>
    </source>
</evidence>
<proteinExistence type="inferred from homology"/>
<keyword evidence="4" id="KW-1003">Cell membrane</keyword>
<dbReference type="PANTHER" id="PTHR43553:SF27">
    <property type="entry name" value="ENERGY-COUPLING FACTOR TRANSPORTER ATP-BINDING PROTEIN ECFA2"/>
    <property type="match status" value="1"/>
</dbReference>
<dbReference type="GO" id="GO:0043190">
    <property type="term" value="C:ATP-binding cassette (ABC) transporter complex"/>
    <property type="evidence" value="ECO:0007669"/>
    <property type="project" value="TreeGrafter"/>
</dbReference>
<dbReference type="GO" id="GO:0016887">
    <property type="term" value="F:ATP hydrolysis activity"/>
    <property type="evidence" value="ECO:0007669"/>
    <property type="project" value="InterPro"/>
</dbReference>
<dbReference type="GO" id="GO:0042626">
    <property type="term" value="F:ATPase-coupled transmembrane transporter activity"/>
    <property type="evidence" value="ECO:0007669"/>
    <property type="project" value="TreeGrafter"/>
</dbReference>
<evidence type="ECO:0000256" key="5">
    <source>
        <dbReference type="ARBA" id="ARBA00022741"/>
    </source>
</evidence>
<dbReference type="InterPro" id="IPR030946">
    <property type="entry name" value="EcfA2"/>
</dbReference>
<evidence type="ECO:0000256" key="4">
    <source>
        <dbReference type="ARBA" id="ARBA00022475"/>
    </source>
</evidence>
<keyword evidence="7" id="KW-1278">Translocase</keyword>
<keyword evidence="3" id="KW-0813">Transport</keyword>
<dbReference type="PROSITE" id="PS00211">
    <property type="entry name" value="ABC_TRANSPORTER_1"/>
    <property type="match status" value="1"/>
</dbReference>
<dbReference type="EMBL" id="VSSQ01002925">
    <property type="protein sequence ID" value="MPM18129.1"/>
    <property type="molecule type" value="Genomic_DNA"/>
</dbReference>
<dbReference type="FunFam" id="3.40.50.300:FF:000224">
    <property type="entry name" value="Energy-coupling factor transporter ATP-binding protein EcfA"/>
    <property type="match status" value="1"/>
</dbReference>
<dbReference type="NCBIfam" id="TIGR04521">
    <property type="entry name" value="ECF_ATPase_2"/>
    <property type="match status" value="1"/>
</dbReference>
<keyword evidence="6 10" id="KW-0067">ATP-binding</keyword>
<accession>A0A644XPQ2</accession>
<dbReference type="SMART" id="SM00382">
    <property type="entry name" value="AAA"/>
    <property type="match status" value="1"/>
</dbReference>
<evidence type="ECO:0000256" key="8">
    <source>
        <dbReference type="ARBA" id="ARBA00023136"/>
    </source>
</evidence>
<sequence length="285" mass="31773">MSILLEDVHLTYSPGTPFSADALREINLKITPNQIVAVIGHTGSGKSTLVQVMAGLQRPSSGRVLMDDFELYKKNSDRRPLRRKVGMAFQYPEHQLFEETVEKELSFGLQKQGRSIDEVHLQIRKAMGFTQLTEDMLGRSPFELSGGQMRRLAIASVIAMEPDYLILDEPTAGLDPAGRDEILAGLQAWQRETKKTVILVSHSMEDVAKLADQILVLANGKLLMSGSTREVFSRGAELQEVGLDVPQMTSLMLALRNKGWDIPPYAMTVEEAYQVICEYLGRVRP</sequence>
<dbReference type="InterPro" id="IPR050095">
    <property type="entry name" value="ECF_ABC_transporter_ATP-bd"/>
</dbReference>
<dbReference type="Gene3D" id="3.40.50.300">
    <property type="entry name" value="P-loop containing nucleotide triphosphate hydrolases"/>
    <property type="match status" value="1"/>
</dbReference>
<comment type="subcellular location">
    <subcellularLocation>
        <location evidence="1">Cell membrane</location>
        <topology evidence="1">Peripheral membrane protein</topology>
    </subcellularLocation>
</comment>
<evidence type="ECO:0000256" key="2">
    <source>
        <dbReference type="ARBA" id="ARBA00005417"/>
    </source>
</evidence>
<organism evidence="10">
    <name type="scientific">bioreactor metagenome</name>
    <dbReference type="NCBI Taxonomy" id="1076179"/>
    <lineage>
        <taxon>unclassified sequences</taxon>
        <taxon>metagenomes</taxon>
        <taxon>ecological metagenomes</taxon>
    </lineage>
</organism>
<dbReference type="PROSITE" id="PS50893">
    <property type="entry name" value="ABC_TRANSPORTER_2"/>
    <property type="match status" value="1"/>
</dbReference>
<feature type="domain" description="ABC transporter" evidence="9">
    <location>
        <begin position="3"/>
        <end position="244"/>
    </location>
</feature>
<comment type="similarity">
    <text evidence="2">Belongs to the ABC transporter superfamily.</text>
</comment>
<evidence type="ECO:0000259" key="9">
    <source>
        <dbReference type="PROSITE" id="PS50893"/>
    </source>
</evidence>
<dbReference type="InterPro" id="IPR015856">
    <property type="entry name" value="ABC_transpr_CbiO/EcfA_su"/>
</dbReference>
<protein>
    <submittedName>
        <fullName evidence="10">Energy-coupling factor transporter ATP-binding protein EcfA2</fullName>
        <ecNumber evidence="10">3.6.3.-</ecNumber>
    </submittedName>
</protein>
<keyword evidence="8" id="KW-0472">Membrane</keyword>
<dbReference type="EC" id="3.6.3.-" evidence="10"/>
<dbReference type="PANTHER" id="PTHR43553">
    <property type="entry name" value="HEAVY METAL TRANSPORTER"/>
    <property type="match status" value="1"/>
</dbReference>
<evidence type="ECO:0000256" key="6">
    <source>
        <dbReference type="ARBA" id="ARBA00022840"/>
    </source>
</evidence>
<gene>
    <name evidence="10" type="primary">ecfA2_14</name>
    <name evidence="10" type="ORF">SDC9_64535</name>
</gene>
<dbReference type="CDD" id="cd03225">
    <property type="entry name" value="ABC_cobalt_CbiO_domain1"/>
    <property type="match status" value="1"/>
</dbReference>
<dbReference type="InterPro" id="IPR027417">
    <property type="entry name" value="P-loop_NTPase"/>
</dbReference>
<dbReference type="GO" id="GO:0005524">
    <property type="term" value="F:ATP binding"/>
    <property type="evidence" value="ECO:0007669"/>
    <property type="project" value="UniProtKB-KW"/>
</dbReference>
<dbReference type="InterPro" id="IPR017871">
    <property type="entry name" value="ABC_transporter-like_CS"/>
</dbReference>
<dbReference type="InterPro" id="IPR003593">
    <property type="entry name" value="AAA+_ATPase"/>
</dbReference>
<name>A0A644XPQ2_9ZZZZ</name>
<evidence type="ECO:0000256" key="3">
    <source>
        <dbReference type="ARBA" id="ARBA00022448"/>
    </source>
</evidence>
<keyword evidence="5" id="KW-0547">Nucleotide-binding</keyword>
<comment type="caution">
    <text evidence="10">The sequence shown here is derived from an EMBL/GenBank/DDBJ whole genome shotgun (WGS) entry which is preliminary data.</text>
</comment>
<dbReference type="SUPFAM" id="SSF52540">
    <property type="entry name" value="P-loop containing nucleoside triphosphate hydrolases"/>
    <property type="match status" value="1"/>
</dbReference>
<keyword evidence="10" id="KW-0378">Hydrolase</keyword>
<dbReference type="InterPro" id="IPR003439">
    <property type="entry name" value="ABC_transporter-like_ATP-bd"/>
</dbReference>
<dbReference type="AlphaFoldDB" id="A0A644XPQ2"/>
<reference evidence="10" key="1">
    <citation type="submission" date="2019-08" db="EMBL/GenBank/DDBJ databases">
        <authorList>
            <person name="Kucharzyk K."/>
            <person name="Murdoch R.W."/>
            <person name="Higgins S."/>
            <person name="Loffler F."/>
        </authorList>
    </citation>
    <scope>NUCLEOTIDE SEQUENCE</scope>
</reference>
<dbReference type="Pfam" id="PF00005">
    <property type="entry name" value="ABC_tran"/>
    <property type="match status" value="1"/>
</dbReference>
<evidence type="ECO:0000256" key="1">
    <source>
        <dbReference type="ARBA" id="ARBA00004202"/>
    </source>
</evidence>
<evidence type="ECO:0000313" key="10">
    <source>
        <dbReference type="EMBL" id="MPM18129.1"/>
    </source>
</evidence>